<dbReference type="NCBIfam" id="TIGR00247">
    <property type="entry name" value="endolytic transglycosylase MltG"/>
    <property type="match status" value="1"/>
</dbReference>
<keyword evidence="4 7" id="KW-0472">Membrane</keyword>
<sequence length="415" mass="45264">MSRTDSRLARRQEPKYVKRRQRGLAVLIASILLLVGALGYIGYRVIGGGGSDYQGTGNGETQLVEIPEGSSLSELGPQLVDKDVVKSDDAFQAAAAQNPSAGSIQPGFYRLQKHMSAESAVSALLDEEHQVDLLKVAGGSTLKDVNVIGGDVRYGIFSMIEQATCSQDHCVNKDELEKAAADTDPAELGVPEWARDEVGKRSGDPRRLEGLIAPGEYVINANMDAREILTDLLERSAKKYNETGIVQRAEAIELSPYELLTAASLVEREAPAGEFDKVARVILNRLDEPMRLEFDSTVNYDLDDVELATTDQDRDRKTPWNTYAKDGLPDTPIASPSEEAIEAMEHPAEGDWKFFVTVDKDGTTVFSDDFDEHQKNVDRAMDSGILDHQRQPQGKPGDSGEDHPAPAPNPDGPSD</sequence>
<keyword evidence="2 7" id="KW-0812">Transmembrane</keyword>
<comment type="function">
    <text evidence="7">Functions as a peptidoglycan terminase that cleaves nascent peptidoglycan strands endolytically to terminate their elongation.</text>
</comment>
<dbReference type="GO" id="GO:0016829">
    <property type="term" value="F:lyase activity"/>
    <property type="evidence" value="ECO:0007669"/>
    <property type="project" value="UniProtKB-KW"/>
</dbReference>
<dbReference type="EC" id="4.2.2.29" evidence="7"/>
<feature type="region of interest" description="Disordered" evidence="8">
    <location>
        <begin position="366"/>
        <end position="415"/>
    </location>
</feature>
<dbReference type="EMBL" id="CP063189">
    <property type="protein sequence ID" value="WCZ32598.1"/>
    <property type="molecule type" value="Genomic_DNA"/>
</dbReference>
<name>A0ABY7U8K8_9CORY</name>
<comment type="subcellular location">
    <subcellularLocation>
        <location evidence="7">Cell membrane</location>
        <topology evidence="7">Single-pass membrane protein</topology>
    </subcellularLocation>
</comment>
<dbReference type="Pfam" id="PF02618">
    <property type="entry name" value="YceG"/>
    <property type="match status" value="1"/>
</dbReference>
<protein>
    <recommendedName>
        <fullName evidence="7">Endolytic murein transglycosylase</fullName>
        <ecNumber evidence="7">4.2.2.29</ecNumber>
    </recommendedName>
    <alternativeName>
        <fullName evidence="7">Peptidoglycan lytic transglycosylase</fullName>
    </alternativeName>
    <alternativeName>
        <fullName evidence="7">Peptidoglycan polymerization terminase</fullName>
    </alternativeName>
</protein>
<dbReference type="Gene3D" id="3.30.1490.480">
    <property type="entry name" value="Endolytic murein transglycosylase"/>
    <property type="match status" value="1"/>
</dbReference>
<feature type="compositionally biased region" description="Pro residues" evidence="8">
    <location>
        <begin position="405"/>
        <end position="415"/>
    </location>
</feature>
<dbReference type="HAMAP" id="MF_02065">
    <property type="entry name" value="MltG"/>
    <property type="match status" value="1"/>
</dbReference>
<dbReference type="Proteomes" id="UP001220064">
    <property type="component" value="Chromosome"/>
</dbReference>
<evidence type="ECO:0000256" key="6">
    <source>
        <dbReference type="ARBA" id="ARBA00023316"/>
    </source>
</evidence>
<keyword evidence="10" id="KW-1185">Reference proteome</keyword>
<evidence type="ECO:0000256" key="1">
    <source>
        <dbReference type="ARBA" id="ARBA00022475"/>
    </source>
</evidence>
<keyword evidence="6 7" id="KW-0961">Cell wall biogenesis/degradation</keyword>
<accession>A0ABY7U8K8</accession>
<evidence type="ECO:0000256" key="4">
    <source>
        <dbReference type="ARBA" id="ARBA00023136"/>
    </source>
</evidence>
<evidence type="ECO:0000256" key="5">
    <source>
        <dbReference type="ARBA" id="ARBA00023239"/>
    </source>
</evidence>
<evidence type="ECO:0000256" key="2">
    <source>
        <dbReference type="ARBA" id="ARBA00022692"/>
    </source>
</evidence>
<evidence type="ECO:0000256" key="3">
    <source>
        <dbReference type="ARBA" id="ARBA00022989"/>
    </source>
</evidence>
<gene>
    <name evidence="7" type="primary">mltG</name>
    <name evidence="9" type="ORF">CMASS_05785</name>
</gene>
<evidence type="ECO:0000313" key="10">
    <source>
        <dbReference type="Proteomes" id="UP001220064"/>
    </source>
</evidence>
<dbReference type="InterPro" id="IPR003770">
    <property type="entry name" value="MLTG-like"/>
</dbReference>
<proteinExistence type="inferred from homology"/>
<organism evidence="9 10">
    <name type="scientific">Corynebacterium massiliense DSM 45435</name>
    <dbReference type="NCBI Taxonomy" id="1121364"/>
    <lineage>
        <taxon>Bacteria</taxon>
        <taxon>Bacillati</taxon>
        <taxon>Actinomycetota</taxon>
        <taxon>Actinomycetes</taxon>
        <taxon>Mycobacteriales</taxon>
        <taxon>Corynebacteriaceae</taxon>
        <taxon>Corynebacterium</taxon>
    </lineage>
</organism>
<keyword evidence="3 7" id="KW-1133">Transmembrane helix</keyword>
<keyword evidence="5 7" id="KW-0456">Lyase</keyword>
<comment type="catalytic activity">
    <reaction evidence="7">
        <text>a peptidoglycan chain = a peptidoglycan chain with N-acetyl-1,6-anhydromuramyl-[peptide] at the reducing end + a peptidoglycan chain with N-acetylglucosamine at the non-reducing end.</text>
        <dbReference type="EC" id="4.2.2.29"/>
    </reaction>
</comment>
<comment type="similarity">
    <text evidence="7">Belongs to the transglycosylase MltG family.</text>
</comment>
<dbReference type="PANTHER" id="PTHR30518:SF2">
    <property type="entry name" value="ENDOLYTIC MUREIN TRANSGLYCOSYLASE"/>
    <property type="match status" value="1"/>
</dbReference>
<evidence type="ECO:0000256" key="8">
    <source>
        <dbReference type="SAM" id="MobiDB-lite"/>
    </source>
</evidence>
<feature type="transmembrane region" description="Helical" evidence="7">
    <location>
        <begin position="21"/>
        <end position="43"/>
    </location>
</feature>
<feature type="region of interest" description="Disordered" evidence="8">
    <location>
        <begin position="313"/>
        <end position="332"/>
    </location>
</feature>
<evidence type="ECO:0000256" key="7">
    <source>
        <dbReference type="HAMAP-Rule" id="MF_02065"/>
    </source>
</evidence>
<feature type="compositionally biased region" description="Basic and acidic residues" evidence="8">
    <location>
        <begin position="372"/>
        <end position="390"/>
    </location>
</feature>
<keyword evidence="1 7" id="KW-1003">Cell membrane</keyword>
<evidence type="ECO:0000313" key="9">
    <source>
        <dbReference type="EMBL" id="WCZ32598.1"/>
    </source>
</evidence>
<dbReference type="RefSeq" id="WP_022862072.1">
    <property type="nucleotide sequence ID" value="NZ_ATVG01000001.1"/>
</dbReference>
<dbReference type="PANTHER" id="PTHR30518">
    <property type="entry name" value="ENDOLYTIC MUREIN TRANSGLYCOSYLASE"/>
    <property type="match status" value="1"/>
</dbReference>
<reference evidence="9 10" key="1">
    <citation type="submission" date="2020-10" db="EMBL/GenBank/DDBJ databases">
        <title>Complete genome sequence of Corynebacterium massiliense DSM 45435, type strain of Corynebacterium massiliense.</title>
        <authorList>
            <person name="Busche T."/>
            <person name="Kalinowski J."/>
            <person name="Ruckert C."/>
        </authorList>
    </citation>
    <scope>NUCLEOTIDE SEQUENCE [LARGE SCALE GENOMIC DNA]</scope>
    <source>
        <strain evidence="9 10">DSM 45435</strain>
    </source>
</reference>
<feature type="site" description="Important for catalytic activity" evidence="7">
    <location>
        <position position="269"/>
    </location>
</feature>